<gene>
    <name evidence="1" type="ORF">NPIL_214991</name>
</gene>
<accession>A0A8X6N9H6</accession>
<evidence type="ECO:0000313" key="1">
    <source>
        <dbReference type="EMBL" id="GFT01193.1"/>
    </source>
</evidence>
<dbReference type="Proteomes" id="UP000887013">
    <property type="component" value="Unassembled WGS sequence"/>
</dbReference>
<protein>
    <submittedName>
        <fullName evidence="1">Uncharacterized protein</fullName>
    </submittedName>
</protein>
<keyword evidence="2" id="KW-1185">Reference proteome</keyword>
<organism evidence="1 2">
    <name type="scientific">Nephila pilipes</name>
    <name type="common">Giant wood spider</name>
    <name type="synonym">Nephila maculata</name>
    <dbReference type="NCBI Taxonomy" id="299642"/>
    <lineage>
        <taxon>Eukaryota</taxon>
        <taxon>Metazoa</taxon>
        <taxon>Ecdysozoa</taxon>
        <taxon>Arthropoda</taxon>
        <taxon>Chelicerata</taxon>
        <taxon>Arachnida</taxon>
        <taxon>Araneae</taxon>
        <taxon>Araneomorphae</taxon>
        <taxon>Entelegynae</taxon>
        <taxon>Araneoidea</taxon>
        <taxon>Nephilidae</taxon>
        <taxon>Nephila</taxon>
    </lineage>
</organism>
<evidence type="ECO:0000313" key="2">
    <source>
        <dbReference type="Proteomes" id="UP000887013"/>
    </source>
</evidence>
<comment type="caution">
    <text evidence="1">The sequence shown here is derived from an EMBL/GenBank/DDBJ whole genome shotgun (WGS) entry which is preliminary data.</text>
</comment>
<dbReference type="AlphaFoldDB" id="A0A8X6N9H6"/>
<dbReference type="EMBL" id="BMAW01006905">
    <property type="protein sequence ID" value="GFT01193.1"/>
    <property type="molecule type" value="Genomic_DNA"/>
</dbReference>
<proteinExistence type="predicted"/>
<reference evidence="1" key="1">
    <citation type="submission" date="2020-08" db="EMBL/GenBank/DDBJ databases">
        <title>Multicomponent nature underlies the extraordinary mechanical properties of spider dragline silk.</title>
        <authorList>
            <person name="Kono N."/>
            <person name="Nakamura H."/>
            <person name="Mori M."/>
            <person name="Yoshida Y."/>
            <person name="Ohtoshi R."/>
            <person name="Malay A.D."/>
            <person name="Moran D.A.P."/>
            <person name="Tomita M."/>
            <person name="Numata K."/>
            <person name="Arakawa K."/>
        </authorList>
    </citation>
    <scope>NUCLEOTIDE SEQUENCE</scope>
</reference>
<sequence>MNPDLLRWFSPLLDASPTKEHEFLTNSVVIEPKVDKKEKNKKKLYRVLIIRSIDDSLFTVRRSIIRSEWPERNIGTNMHASTVMIVWGACYENEL</sequence>
<name>A0A8X6N9H6_NEPPI</name>